<dbReference type="AlphaFoldDB" id="A0A9X3PBZ4"/>
<organism evidence="1 2">
    <name type="scientific">Glycomyces luteolus</name>
    <dbReference type="NCBI Taxonomy" id="2670330"/>
    <lineage>
        <taxon>Bacteria</taxon>
        <taxon>Bacillati</taxon>
        <taxon>Actinomycetota</taxon>
        <taxon>Actinomycetes</taxon>
        <taxon>Glycomycetales</taxon>
        <taxon>Glycomycetaceae</taxon>
        <taxon>Glycomyces</taxon>
    </lineage>
</organism>
<dbReference type="RefSeq" id="WP_270109662.1">
    <property type="nucleotide sequence ID" value="NZ_JAPZVP010000006.1"/>
</dbReference>
<evidence type="ECO:0000313" key="1">
    <source>
        <dbReference type="EMBL" id="MDA1359779.1"/>
    </source>
</evidence>
<gene>
    <name evidence="1" type="ORF">O1R50_09105</name>
</gene>
<sequence>MDVSVTVIELGEGFLALPETERTTRRWGTVCLTDADGNPIPLRSLPPGPGIALTAAPLPDTDGISLSLKRELLGAGTAFTEATTVKGHTVAALGVVPPDDRTSQWLFPAAVGRLLGRRVLLEAHLVCPIGRHSHAALLEPPGADHD</sequence>
<dbReference type="EMBL" id="JAPZVP010000006">
    <property type="protein sequence ID" value="MDA1359779.1"/>
    <property type="molecule type" value="Genomic_DNA"/>
</dbReference>
<name>A0A9X3PBZ4_9ACTN</name>
<reference evidence="1" key="1">
    <citation type="submission" date="2022-12" db="EMBL/GenBank/DDBJ databases">
        <title>Gycomyces niveus sp.nov.,a novel actinomycete isolated from soil in Shouguan.</title>
        <authorList>
            <person name="Yang X."/>
        </authorList>
    </citation>
    <scope>NUCLEOTIDE SEQUENCE</scope>
    <source>
        <strain evidence="1">NEAU-A15</strain>
    </source>
</reference>
<keyword evidence="2" id="KW-1185">Reference proteome</keyword>
<accession>A0A9X3PBZ4</accession>
<comment type="caution">
    <text evidence="1">The sequence shown here is derived from an EMBL/GenBank/DDBJ whole genome shotgun (WGS) entry which is preliminary data.</text>
</comment>
<protein>
    <submittedName>
        <fullName evidence="1">Uncharacterized protein</fullName>
    </submittedName>
</protein>
<evidence type="ECO:0000313" key="2">
    <source>
        <dbReference type="Proteomes" id="UP001146067"/>
    </source>
</evidence>
<proteinExistence type="predicted"/>
<dbReference type="Proteomes" id="UP001146067">
    <property type="component" value="Unassembled WGS sequence"/>
</dbReference>